<comment type="caution">
    <text evidence="1">The sequence shown here is derived from an EMBL/GenBank/DDBJ whole genome shotgun (WGS) entry which is preliminary data.</text>
</comment>
<evidence type="ECO:0000313" key="2">
    <source>
        <dbReference type="Proteomes" id="UP000823561"/>
    </source>
</evidence>
<name>A0AAV6HB62_9TELE</name>
<dbReference type="SUPFAM" id="SSF46966">
    <property type="entry name" value="Spectrin repeat"/>
    <property type="match status" value="1"/>
</dbReference>
<keyword evidence="2" id="KW-1185">Reference proteome</keyword>
<gene>
    <name evidence="1" type="ORF">AALO_G00026060</name>
</gene>
<accession>A0AAV6HB62</accession>
<protein>
    <submittedName>
        <fullName evidence="1">Uncharacterized protein</fullName>
    </submittedName>
</protein>
<evidence type="ECO:0000313" key="1">
    <source>
        <dbReference type="EMBL" id="KAG5284380.1"/>
    </source>
</evidence>
<dbReference type="EMBL" id="JADWDJ010000002">
    <property type="protein sequence ID" value="KAG5284380.1"/>
    <property type="molecule type" value="Genomic_DNA"/>
</dbReference>
<sequence>MERCSARERRLDAALTQVEDLQVSMSSLAVELEEALGVQEAWEPLGELLVDALQDHIDAIRLFEEELVPVGEGVRRANEQAQLLSVSGVKLSPENTQVLQCLNDQWRLLQIQVYRNGDEHFNFQTVTDRKYINLNNEWNGE</sequence>
<proteinExistence type="predicted"/>
<organism evidence="1 2">
    <name type="scientific">Alosa alosa</name>
    <name type="common">allis shad</name>
    <dbReference type="NCBI Taxonomy" id="278164"/>
    <lineage>
        <taxon>Eukaryota</taxon>
        <taxon>Metazoa</taxon>
        <taxon>Chordata</taxon>
        <taxon>Craniata</taxon>
        <taxon>Vertebrata</taxon>
        <taxon>Euteleostomi</taxon>
        <taxon>Actinopterygii</taxon>
        <taxon>Neopterygii</taxon>
        <taxon>Teleostei</taxon>
        <taxon>Clupei</taxon>
        <taxon>Clupeiformes</taxon>
        <taxon>Clupeoidei</taxon>
        <taxon>Clupeidae</taxon>
        <taxon>Alosa</taxon>
    </lineage>
</organism>
<dbReference type="AlphaFoldDB" id="A0AAV6HB62"/>
<dbReference type="Proteomes" id="UP000823561">
    <property type="component" value="Chromosome 2"/>
</dbReference>
<reference evidence="1" key="1">
    <citation type="submission" date="2020-10" db="EMBL/GenBank/DDBJ databases">
        <title>Chromosome-scale genome assembly of the Allis shad, Alosa alosa.</title>
        <authorList>
            <person name="Margot Z."/>
            <person name="Christophe K."/>
            <person name="Cabau C."/>
            <person name="Louis A."/>
            <person name="Berthelot C."/>
            <person name="Parey E."/>
            <person name="Roest Crollius H."/>
            <person name="Montfort J."/>
            <person name="Robinson-Rechavi M."/>
            <person name="Bucao C."/>
            <person name="Bouchez O."/>
            <person name="Gislard M."/>
            <person name="Lluch J."/>
            <person name="Milhes M."/>
            <person name="Lampietro C."/>
            <person name="Lopez Roques C."/>
            <person name="Donnadieu C."/>
            <person name="Braasch I."/>
            <person name="Desvignes T."/>
            <person name="Postlethwait J."/>
            <person name="Bobe J."/>
            <person name="Guiguen Y."/>
        </authorList>
    </citation>
    <scope>NUCLEOTIDE SEQUENCE</scope>
    <source>
        <strain evidence="1">M-15738</strain>
        <tissue evidence="1">Blood</tissue>
    </source>
</reference>